<reference evidence="2" key="1">
    <citation type="journal article" date="2020" name="bioRxiv">
        <title>Chromosome-level reference genome of the European wasp spider Argiope bruennichi: a resource for studies on range expansion and evolutionary adaptation.</title>
        <authorList>
            <person name="Sheffer M.M."/>
            <person name="Hoppe A."/>
            <person name="Krehenwinkel H."/>
            <person name="Uhl G."/>
            <person name="Kuss A.W."/>
            <person name="Jensen L."/>
            <person name="Jensen C."/>
            <person name="Gillespie R.G."/>
            <person name="Hoff K.J."/>
            <person name="Prost S."/>
        </authorList>
    </citation>
    <scope>NUCLEOTIDE SEQUENCE</scope>
</reference>
<feature type="region of interest" description="Disordered" evidence="1">
    <location>
        <begin position="81"/>
        <end position="104"/>
    </location>
</feature>
<dbReference type="Proteomes" id="UP000807504">
    <property type="component" value="Unassembled WGS sequence"/>
</dbReference>
<gene>
    <name evidence="2" type="ORF">HNY73_020406</name>
</gene>
<evidence type="ECO:0000256" key="1">
    <source>
        <dbReference type="SAM" id="MobiDB-lite"/>
    </source>
</evidence>
<proteinExistence type="predicted"/>
<sequence length="104" mass="12327">MQKLLRNSQLEMELLKNRIHLTERFSYLRRAIFPSDRKYEDYLAMCARFGLDDLLLRFFDFGLVLEGARWESDLQSYLRSHQKRRSGSPPCTGWPTGQILRSGK</sequence>
<accession>A0A8T0E6M4</accession>
<evidence type="ECO:0000313" key="2">
    <source>
        <dbReference type="EMBL" id="KAF8767443.1"/>
    </source>
</evidence>
<reference evidence="2" key="2">
    <citation type="submission" date="2020-06" db="EMBL/GenBank/DDBJ databases">
        <authorList>
            <person name="Sheffer M."/>
        </authorList>
    </citation>
    <scope>NUCLEOTIDE SEQUENCE</scope>
</reference>
<dbReference type="AlphaFoldDB" id="A0A8T0E6M4"/>
<keyword evidence="3" id="KW-1185">Reference proteome</keyword>
<name>A0A8T0E6M4_ARGBR</name>
<organism evidence="2 3">
    <name type="scientific">Argiope bruennichi</name>
    <name type="common">Wasp spider</name>
    <name type="synonym">Aranea bruennichi</name>
    <dbReference type="NCBI Taxonomy" id="94029"/>
    <lineage>
        <taxon>Eukaryota</taxon>
        <taxon>Metazoa</taxon>
        <taxon>Ecdysozoa</taxon>
        <taxon>Arthropoda</taxon>
        <taxon>Chelicerata</taxon>
        <taxon>Arachnida</taxon>
        <taxon>Araneae</taxon>
        <taxon>Araneomorphae</taxon>
        <taxon>Entelegynae</taxon>
        <taxon>Araneoidea</taxon>
        <taxon>Araneidae</taxon>
        <taxon>Argiope</taxon>
    </lineage>
</organism>
<dbReference type="EMBL" id="JABXBU010002230">
    <property type="protein sequence ID" value="KAF8767443.1"/>
    <property type="molecule type" value="Genomic_DNA"/>
</dbReference>
<comment type="caution">
    <text evidence="2">The sequence shown here is derived from an EMBL/GenBank/DDBJ whole genome shotgun (WGS) entry which is preliminary data.</text>
</comment>
<evidence type="ECO:0000313" key="3">
    <source>
        <dbReference type="Proteomes" id="UP000807504"/>
    </source>
</evidence>
<protein>
    <submittedName>
        <fullName evidence="2">Uncharacterized protein</fullName>
    </submittedName>
</protein>